<dbReference type="InterPro" id="IPR036388">
    <property type="entry name" value="WH-like_DNA-bd_sf"/>
</dbReference>
<organism evidence="6 7">
    <name type="scientific">Pseudorhodoferax soli</name>
    <dbReference type="NCBI Taxonomy" id="545864"/>
    <lineage>
        <taxon>Bacteria</taxon>
        <taxon>Pseudomonadati</taxon>
        <taxon>Pseudomonadota</taxon>
        <taxon>Betaproteobacteria</taxon>
        <taxon>Burkholderiales</taxon>
        <taxon>Comamonadaceae</taxon>
    </lineage>
</organism>
<dbReference type="PANTHER" id="PTHR30419">
    <property type="entry name" value="HTH-TYPE TRANSCRIPTIONAL REGULATOR YBHD"/>
    <property type="match status" value="1"/>
</dbReference>
<dbReference type="CDD" id="cd05466">
    <property type="entry name" value="PBP2_LTTR_substrate"/>
    <property type="match status" value="1"/>
</dbReference>
<evidence type="ECO:0000256" key="4">
    <source>
        <dbReference type="ARBA" id="ARBA00023163"/>
    </source>
</evidence>
<dbReference type="GO" id="GO:0003700">
    <property type="term" value="F:DNA-binding transcription factor activity"/>
    <property type="evidence" value="ECO:0007669"/>
    <property type="project" value="InterPro"/>
</dbReference>
<comment type="caution">
    <text evidence="6">The sequence shown here is derived from an EMBL/GenBank/DDBJ whole genome shotgun (WGS) entry which is preliminary data.</text>
</comment>
<evidence type="ECO:0000256" key="3">
    <source>
        <dbReference type="ARBA" id="ARBA00023125"/>
    </source>
</evidence>
<name>A0A368XUE4_9BURK</name>
<dbReference type="Gene3D" id="3.40.190.290">
    <property type="match status" value="1"/>
</dbReference>
<keyword evidence="3 6" id="KW-0238">DNA-binding</keyword>
<protein>
    <submittedName>
        <fullName evidence="6">DNA-binding transcriptional LysR family regulator</fullName>
    </submittedName>
</protein>
<reference evidence="6 7" key="1">
    <citation type="submission" date="2018-07" db="EMBL/GenBank/DDBJ databases">
        <title>Genomic Encyclopedia of Type Strains, Phase IV (KMG-IV): sequencing the most valuable type-strain genomes for metagenomic binning, comparative biology and taxonomic classification.</title>
        <authorList>
            <person name="Goeker M."/>
        </authorList>
    </citation>
    <scope>NUCLEOTIDE SEQUENCE [LARGE SCALE GENOMIC DNA]</scope>
    <source>
        <strain evidence="6 7">DSM 21634</strain>
    </source>
</reference>
<dbReference type="PANTHER" id="PTHR30419:SF8">
    <property type="entry name" value="NITROGEN ASSIMILATION TRANSCRIPTIONAL ACTIVATOR-RELATED"/>
    <property type="match status" value="1"/>
</dbReference>
<evidence type="ECO:0000259" key="5">
    <source>
        <dbReference type="PROSITE" id="PS50931"/>
    </source>
</evidence>
<dbReference type="SUPFAM" id="SSF46785">
    <property type="entry name" value="Winged helix' DNA-binding domain"/>
    <property type="match status" value="1"/>
</dbReference>
<feature type="domain" description="HTH lysR-type" evidence="5">
    <location>
        <begin position="1"/>
        <end position="60"/>
    </location>
</feature>
<evidence type="ECO:0000256" key="1">
    <source>
        <dbReference type="ARBA" id="ARBA00009437"/>
    </source>
</evidence>
<dbReference type="RefSeq" id="WP_114468722.1">
    <property type="nucleotide sequence ID" value="NZ_QPJK01000004.1"/>
</dbReference>
<dbReference type="Pfam" id="PF03466">
    <property type="entry name" value="LysR_substrate"/>
    <property type="match status" value="1"/>
</dbReference>
<dbReference type="SUPFAM" id="SSF53850">
    <property type="entry name" value="Periplasmic binding protein-like II"/>
    <property type="match status" value="1"/>
</dbReference>
<keyword evidence="7" id="KW-1185">Reference proteome</keyword>
<sequence length="316" mass="34787">MPAISQAFRCFDEVARRGSVRKAAETLHLTAAAVNQQVLNLEATVGVPLFDRLPRGMQLTTAGELMIAAVRRSQRDFDNALSQVEDLRQVRRGHVNVGVPYATAEHLLPQVIENVQKSHPDITFSVRSGNGEALQRWVANGEIDVAFCLRRKPPPGVEEVRAYAQPLGVVTAPGHPLTAAPRLLRLRDCLDHSLIMLSPEMELRSLLERVDPRLTRLGRPLVETSSVPMVRRLVAGSQAVSFLVPDNVAEDVEAGRLVWVGLEDQGAALHSCIYQRSGYSTAVAMGLFLEALDVEINTIRGRFDTQHALRLQAFAN</sequence>
<evidence type="ECO:0000313" key="7">
    <source>
        <dbReference type="Proteomes" id="UP000252884"/>
    </source>
</evidence>
<comment type="similarity">
    <text evidence="1">Belongs to the LysR transcriptional regulatory family.</text>
</comment>
<dbReference type="Proteomes" id="UP000252884">
    <property type="component" value="Unassembled WGS sequence"/>
</dbReference>
<dbReference type="InterPro" id="IPR000847">
    <property type="entry name" value="LysR_HTH_N"/>
</dbReference>
<dbReference type="OrthoDB" id="8839922at2"/>
<evidence type="ECO:0000313" key="6">
    <source>
        <dbReference type="EMBL" id="RCW71505.1"/>
    </source>
</evidence>
<gene>
    <name evidence="6" type="ORF">DES41_104325</name>
</gene>
<dbReference type="InterPro" id="IPR036390">
    <property type="entry name" value="WH_DNA-bd_sf"/>
</dbReference>
<dbReference type="Pfam" id="PF00126">
    <property type="entry name" value="HTH_1"/>
    <property type="match status" value="1"/>
</dbReference>
<dbReference type="AlphaFoldDB" id="A0A368XUE4"/>
<proteinExistence type="inferred from homology"/>
<dbReference type="EMBL" id="QPJK01000004">
    <property type="protein sequence ID" value="RCW71505.1"/>
    <property type="molecule type" value="Genomic_DNA"/>
</dbReference>
<accession>A0A368XUE4</accession>
<dbReference type="InterPro" id="IPR050950">
    <property type="entry name" value="HTH-type_LysR_regulators"/>
</dbReference>
<keyword evidence="4" id="KW-0804">Transcription</keyword>
<dbReference type="GO" id="GO:0005829">
    <property type="term" value="C:cytosol"/>
    <property type="evidence" value="ECO:0007669"/>
    <property type="project" value="TreeGrafter"/>
</dbReference>
<dbReference type="Gene3D" id="1.10.10.10">
    <property type="entry name" value="Winged helix-like DNA-binding domain superfamily/Winged helix DNA-binding domain"/>
    <property type="match status" value="1"/>
</dbReference>
<dbReference type="GO" id="GO:0003677">
    <property type="term" value="F:DNA binding"/>
    <property type="evidence" value="ECO:0007669"/>
    <property type="project" value="UniProtKB-KW"/>
</dbReference>
<evidence type="ECO:0000256" key="2">
    <source>
        <dbReference type="ARBA" id="ARBA00023015"/>
    </source>
</evidence>
<keyword evidence="2" id="KW-0805">Transcription regulation</keyword>
<dbReference type="InterPro" id="IPR005119">
    <property type="entry name" value="LysR_subst-bd"/>
</dbReference>
<dbReference type="PROSITE" id="PS50931">
    <property type="entry name" value="HTH_LYSR"/>
    <property type="match status" value="1"/>
</dbReference>